<gene>
    <name evidence="1" type="ORF">PAXRUDRAFT_145477</name>
</gene>
<dbReference type="InParanoid" id="A0A0D0DN64"/>
<sequence>YCQKHCNPVFFPELIQDGKWHFNTSICEQTNVWLGGYQAILQNISVHRYNFYLDELIKRWNHFVIQQLEKNEQEPWIIPEVAIFPPPY</sequence>
<dbReference type="Proteomes" id="UP000054538">
    <property type="component" value="Unassembled WGS sequence"/>
</dbReference>
<dbReference type="AlphaFoldDB" id="A0A0D0DN64"/>
<dbReference type="OrthoDB" id="2501483at2759"/>
<evidence type="ECO:0000313" key="2">
    <source>
        <dbReference type="Proteomes" id="UP000054538"/>
    </source>
</evidence>
<reference evidence="2" key="2">
    <citation type="submission" date="2015-01" db="EMBL/GenBank/DDBJ databases">
        <title>Evolutionary Origins and Diversification of the Mycorrhizal Mutualists.</title>
        <authorList>
            <consortium name="DOE Joint Genome Institute"/>
            <consortium name="Mycorrhizal Genomics Consortium"/>
            <person name="Kohler A."/>
            <person name="Kuo A."/>
            <person name="Nagy L.G."/>
            <person name="Floudas D."/>
            <person name="Copeland A."/>
            <person name="Barry K.W."/>
            <person name="Cichocki N."/>
            <person name="Veneault-Fourrey C."/>
            <person name="LaButti K."/>
            <person name="Lindquist E.A."/>
            <person name="Lipzen A."/>
            <person name="Lundell T."/>
            <person name="Morin E."/>
            <person name="Murat C."/>
            <person name="Riley R."/>
            <person name="Ohm R."/>
            <person name="Sun H."/>
            <person name="Tunlid A."/>
            <person name="Henrissat B."/>
            <person name="Grigoriev I.V."/>
            <person name="Hibbett D.S."/>
            <person name="Martin F."/>
        </authorList>
    </citation>
    <scope>NUCLEOTIDE SEQUENCE [LARGE SCALE GENOMIC DNA]</scope>
    <source>
        <strain evidence="2">Ve08.2h10</strain>
    </source>
</reference>
<dbReference type="HOGENOM" id="CLU_190350_0_0_1"/>
<keyword evidence="2" id="KW-1185">Reference proteome</keyword>
<accession>A0A0D0DN64</accession>
<organism evidence="1 2">
    <name type="scientific">Paxillus rubicundulus Ve08.2h10</name>
    <dbReference type="NCBI Taxonomy" id="930991"/>
    <lineage>
        <taxon>Eukaryota</taxon>
        <taxon>Fungi</taxon>
        <taxon>Dikarya</taxon>
        <taxon>Basidiomycota</taxon>
        <taxon>Agaricomycotina</taxon>
        <taxon>Agaricomycetes</taxon>
        <taxon>Agaricomycetidae</taxon>
        <taxon>Boletales</taxon>
        <taxon>Paxilineae</taxon>
        <taxon>Paxillaceae</taxon>
        <taxon>Paxillus</taxon>
    </lineage>
</organism>
<proteinExistence type="predicted"/>
<dbReference type="STRING" id="930991.A0A0D0DN64"/>
<evidence type="ECO:0000313" key="1">
    <source>
        <dbReference type="EMBL" id="KIK93253.1"/>
    </source>
</evidence>
<name>A0A0D0DN64_9AGAM</name>
<dbReference type="EMBL" id="KN825200">
    <property type="protein sequence ID" value="KIK93253.1"/>
    <property type="molecule type" value="Genomic_DNA"/>
</dbReference>
<feature type="non-terminal residue" evidence="1">
    <location>
        <position position="1"/>
    </location>
</feature>
<protein>
    <submittedName>
        <fullName evidence="1">Uncharacterized protein</fullName>
    </submittedName>
</protein>
<reference evidence="1 2" key="1">
    <citation type="submission" date="2014-04" db="EMBL/GenBank/DDBJ databases">
        <authorList>
            <consortium name="DOE Joint Genome Institute"/>
            <person name="Kuo A."/>
            <person name="Kohler A."/>
            <person name="Jargeat P."/>
            <person name="Nagy L.G."/>
            <person name="Floudas D."/>
            <person name="Copeland A."/>
            <person name="Barry K.W."/>
            <person name="Cichocki N."/>
            <person name="Veneault-Fourrey C."/>
            <person name="LaButti K."/>
            <person name="Lindquist E.A."/>
            <person name="Lipzen A."/>
            <person name="Lundell T."/>
            <person name="Morin E."/>
            <person name="Murat C."/>
            <person name="Sun H."/>
            <person name="Tunlid A."/>
            <person name="Henrissat B."/>
            <person name="Grigoriev I.V."/>
            <person name="Hibbett D.S."/>
            <person name="Martin F."/>
            <person name="Nordberg H.P."/>
            <person name="Cantor M.N."/>
            <person name="Hua S.X."/>
        </authorList>
    </citation>
    <scope>NUCLEOTIDE SEQUENCE [LARGE SCALE GENOMIC DNA]</scope>
    <source>
        <strain evidence="1 2">Ve08.2h10</strain>
    </source>
</reference>